<keyword evidence="10" id="KW-0106">Calcium</keyword>
<keyword evidence="4" id="KW-0964">Secreted</keyword>
<evidence type="ECO:0000256" key="10">
    <source>
        <dbReference type="ARBA" id="ARBA00022837"/>
    </source>
</evidence>
<dbReference type="FunFam" id="4.10.410.20:FF:000002">
    <property type="entry name" value="Ectonucleotide pyrophosphatase/phosphodiesterase family member 2"/>
    <property type="match status" value="1"/>
</dbReference>
<protein>
    <submittedName>
        <fullName evidence="14">Ectonucleotide pyrophosphatase/phosphodiesterase 2</fullName>
    </submittedName>
</protein>
<keyword evidence="5" id="KW-0479">Metal-binding</keyword>
<accession>A0A7N8WPM1</accession>
<dbReference type="FunFam" id="3.40.720.10:FF:000006">
    <property type="entry name" value="Ectonucleotide pyrophosphatase/phosphodiesterase family member 2"/>
    <property type="match status" value="1"/>
</dbReference>
<dbReference type="InterPro" id="IPR001604">
    <property type="entry name" value="Endo_G_ENPP1-like_dom"/>
</dbReference>
<dbReference type="FunFam" id="4.10.410.20:FF:000001">
    <property type="entry name" value="Ectonucleotide pyrophosphatase/phosphodiesterase family member 2"/>
    <property type="match status" value="1"/>
</dbReference>
<dbReference type="GO" id="GO:0008270">
    <property type="term" value="F:zinc ion binding"/>
    <property type="evidence" value="ECO:0007669"/>
    <property type="project" value="TreeGrafter"/>
</dbReference>
<evidence type="ECO:0000259" key="13">
    <source>
        <dbReference type="PROSITE" id="PS50958"/>
    </source>
</evidence>
<proteinExistence type="inferred from homology"/>
<dbReference type="Pfam" id="PF01033">
    <property type="entry name" value="Somatomedin_B"/>
    <property type="match status" value="2"/>
</dbReference>
<dbReference type="GO" id="GO:0003676">
    <property type="term" value="F:nucleic acid binding"/>
    <property type="evidence" value="ECO:0007669"/>
    <property type="project" value="InterPro"/>
</dbReference>
<dbReference type="InterPro" id="IPR001212">
    <property type="entry name" value="Somatomedin_B_dom"/>
</dbReference>
<dbReference type="Gene3D" id="4.10.410.20">
    <property type="match status" value="2"/>
</dbReference>
<dbReference type="Proteomes" id="UP000261640">
    <property type="component" value="Unplaced"/>
</dbReference>
<evidence type="ECO:0000256" key="8">
    <source>
        <dbReference type="ARBA" id="ARBA00022801"/>
    </source>
</evidence>
<organism evidence="14 15">
    <name type="scientific">Mastacembelus armatus</name>
    <name type="common">zig-zag eel</name>
    <dbReference type="NCBI Taxonomy" id="205130"/>
    <lineage>
        <taxon>Eukaryota</taxon>
        <taxon>Metazoa</taxon>
        <taxon>Chordata</taxon>
        <taxon>Craniata</taxon>
        <taxon>Vertebrata</taxon>
        <taxon>Euteleostomi</taxon>
        <taxon>Actinopterygii</taxon>
        <taxon>Neopterygii</taxon>
        <taxon>Teleostei</taxon>
        <taxon>Neoteleostei</taxon>
        <taxon>Acanthomorphata</taxon>
        <taxon>Anabantaria</taxon>
        <taxon>Synbranchiformes</taxon>
        <taxon>Mastacembelidae</taxon>
        <taxon>Mastacembelus</taxon>
    </lineage>
</organism>
<dbReference type="GO" id="GO:0004528">
    <property type="term" value="F:phosphodiesterase I activity"/>
    <property type="evidence" value="ECO:0007669"/>
    <property type="project" value="TreeGrafter"/>
</dbReference>
<dbReference type="SUPFAM" id="SSF54060">
    <property type="entry name" value="His-Me finger endonucleases"/>
    <property type="match status" value="1"/>
</dbReference>
<dbReference type="Gene3D" id="3.40.720.10">
    <property type="entry name" value="Alkaline Phosphatase, subunit A"/>
    <property type="match status" value="1"/>
</dbReference>
<evidence type="ECO:0000313" key="15">
    <source>
        <dbReference type="Proteomes" id="UP000261640"/>
    </source>
</evidence>
<dbReference type="InterPro" id="IPR002591">
    <property type="entry name" value="Phosphodiest/P_Trfase"/>
</dbReference>
<dbReference type="AlphaFoldDB" id="A0A7N8WPM1"/>
<keyword evidence="15" id="KW-1185">Reference proteome</keyword>
<evidence type="ECO:0000256" key="6">
    <source>
        <dbReference type="ARBA" id="ARBA00022729"/>
    </source>
</evidence>
<dbReference type="PRINTS" id="PR00022">
    <property type="entry name" value="SOMATOMEDINB"/>
</dbReference>
<dbReference type="GeneTree" id="ENSGT00940000155778"/>
<dbReference type="CDD" id="cd16018">
    <property type="entry name" value="Enpp"/>
    <property type="match status" value="1"/>
</dbReference>
<keyword evidence="7" id="KW-0677">Repeat</keyword>
<comment type="cofactor">
    <cofactor evidence="1">
        <name>Zn(2+)</name>
        <dbReference type="ChEBI" id="CHEBI:29105"/>
    </cofactor>
</comment>
<dbReference type="GO" id="GO:0005615">
    <property type="term" value="C:extracellular space"/>
    <property type="evidence" value="ECO:0007669"/>
    <property type="project" value="TreeGrafter"/>
</dbReference>
<evidence type="ECO:0000256" key="2">
    <source>
        <dbReference type="ARBA" id="ARBA00004613"/>
    </source>
</evidence>
<evidence type="ECO:0000313" key="14">
    <source>
        <dbReference type="Ensembl" id="ENSMAMP00000039760.1"/>
    </source>
</evidence>
<feature type="domain" description="SMB" evidence="13">
    <location>
        <begin position="33"/>
        <end position="76"/>
    </location>
</feature>
<keyword evidence="11" id="KW-1015">Disulfide bond</keyword>
<dbReference type="InterPro" id="IPR020436">
    <property type="entry name" value="SMB_chordata"/>
</dbReference>
<evidence type="ECO:0000256" key="11">
    <source>
        <dbReference type="ARBA" id="ARBA00023157"/>
    </source>
</evidence>
<dbReference type="GO" id="GO:0047391">
    <property type="term" value="F:alkylglycerophosphoethanolamine phosphodiesterase activity"/>
    <property type="evidence" value="ECO:0007669"/>
    <property type="project" value="TreeGrafter"/>
</dbReference>
<name>A0A7N8WPM1_9TELE</name>
<dbReference type="PANTHER" id="PTHR10151">
    <property type="entry name" value="ECTONUCLEOTIDE PYROPHOSPHATASE/PHOSPHODIESTERASE"/>
    <property type="match status" value="1"/>
</dbReference>
<dbReference type="SUPFAM" id="SSF53649">
    <property type="entry name" value="Alkaline phosphatase-like"/>
    <property type="match status" value="1"/>
</dbReference>
<dbReference type="InterPro" id="IPR044929">
    <property type="entry name" value="DNA/RNA_non-sp_Endonuclease_sf"/>
</dbReference>
<dbReference type="PROSITE" id="PS50958">
    <property type="entry name" value="SMB_2"/>
    <property type="match status" value="2"/>
</dbReference>
<keyword evidence="9" id="KW-0862">Zinc</keyword>
<dbReference type="GO" id="GO:0030247">
    <property type="term" value="F:polysaccharide binding"/>
    <property type="evidence" value="ECO:0007669"/>
    <property type="project" value="InterPro"/>
</dbReference>
<evidence type="ECO:0000256" key="9">
    <source>
        <dbReference type="ARBA" id="ARBA00022833"/>
    </source>
</evidence>
<dbReference type="SMART" id="SM00892">
    <property type="entry name" value="Endonuclease_NS"/>
    <property type="match status" value="1"/>
</dbReference>
<comment type="similarity">
    <text evidence="3">Belongs to the nucleotide pyrophosphatase/phosphodiesterase family.</text>
</comment>
<reference evidence="14" key="1">
    <citation type="submission" date="2025-08" db="UniProtKB">
        <authorList>
            <consortium name="Ensembl"/>
        </authorList>
    </citation>
    <scope>IDENTIFICATION</scope>
</reference>
<dbReference type="GO" id="GO:0005044">
    <property type="term" value="F:scavenger receptor activity"/>
    <property type="evidence" value="ECO:0007669"/>
    <property type="project" value="InterPro"/>
</dbReference>
<dbReference type="InterPro" id="IPR044925">
    <property type="entry name" value="His-Me_finger_sf"/>
</dbReference>
<dbReference type="GO" id="GO:0004622">
    <property type="term" value="F:phosphatidylcholine lysophospholipase activity"/>
    <property type="evidence" value="ECO:0007669"/>
    <property type="project" value="TreeGrafter"/>
</dbReference>
<comment type="subcellular location">
    <subcellularLocation>
        <location evidence="2">Secreted</location>
    </subcellularLocation>
</comment>
<reference evidence="14" key="2">
    <citation type="submission" date="2025-09" db="UniProtKB">
        <authorList>
            <consortium name="Ensembl"/>
        </authorList>
    </citation>
    <scope>IDENTIFICATION</scope>
</reference>
<evidence type="ECO:0000256" key="12">
    <source>
        <dbReference type="ARBA" id="ARBA00023180"/>
    </source>
</evidence>
<dbReference type="InterPro" id="IPR036024">
    <property type="entry name" value="Somatomedin_B-like_dom_sf"/>
</dbReference>
<dbReference type="Pfam" id="PF01223">
    <property type="entry name" value="Endonuclease_NS"/>
    <property type="match status" value="1"/>
</dbReference>
<evidence type="ECO:0000256" key="1">
    <source>
        <dbReference type="ARBA" id="ARBA00001947"/>
    </source>
</evidence>
<evidence type="ECO:0000256" key="5">
    <source>
        <dbReference type="ARBA" id="ARBA00022723"/>
    </source>
</evidence>
<keyword evidence="12" id="KW-0325">Glycoprotein</keyword>
<dbReference type="InterPro" id="IPR020821">
    <property type="entry name" value="ENPP1-3/EXOG-like_nuc-like"/>
</dbReference>
<evidence type="ECO:0000256" key="3">
    <source>
        <dbReference type="ARBA" id="ARBA00010594"/>
    </source>
</evidence>
<dbReference type="GO" id="GO:0034638">
    <property type="term" value="P:phosphatidylcholine catabolic process"/>
    <property type="evidence" value="ECO:0007669"/>
    <property type="project" value="TreeGrafter"/>
</dbReference>
<dbReference type="PANTHER" id="PTHR10151:SF21">
    <property type="entry name" value="ECTONUCLEOTIDE PYROPHOSPHATASE_PHOSPHODIESTERASE FAMILY MEMBER 2"/>
    <property type="match status" value="1"/>
</dbReference>
<dbReference type="Pfam" id="PF01663">
    <property type="entry name" value="Phosphodiest"/>
    <property type="match status" value="2"/>
</dbReference>
<keyword evidence="6" id="KW-0732">Signal</keyword>
<evidence type="ECO:0000256" key="4">
    <source>
        <dbReference type="ARBA" id="ARBA00022525"/>
    </source>
</evidence>
<dbReference type="GO" id="GO:0005509">
    <property type="term" value="F:calcium ion binding"/>
    <property type="evidence" value="ECO:0007669"/>
    <property type="project" value="TreeGrafter"/>
</dbReference>
<dbReference type="SMART" id="SM00477">
    <property type="entry name" value="NUC"/>
    <property type="match status" value="1"/>
</dbReference>
<dbReference type="SMART" id="SM00201">
    <property type="entry name" value="SO"/>
    <property type="match status" value="2"/>
</dbReference>
<dbReference type="SUPFAM" id="SSF90188">
    <property type="entry name" value="Somatomedin B domain"/>
    <property type="match status" value="2"/>
</dbReference>
<sequence>LDSTKSFSFYTPLSPDSVNQNGITRSVPQYVPTSGSCRSRCFELVEQEAPHCRCDNLCKTYNSCCSDFDQLCLRTGYECRKDRCGETRNEQHACHCSDDCLARGDCCTNYKTLCKGDSSWLQDECEEIKTPDCPAGFARSPLIVLSVDGFRASYMKRGNTVIPNIEKLRTCGTHAPYMRPVYPTKTFPNLYSLATGLYPESHGIVGNSMYDPVFDATFTLRSREKLNHRWWGGQPIWITALKQGLKAATFFWPVPYVYAMHSEQPDTYGHKMGPMNAELNNPLRVIDRIVGQLMDGLKQMKLHRCVNIILVGDHGMEEAHCDRTEFLSNYMTNVDDIILIPGSLGRIRSRYPNNPKCKKTDQHFKPYLKQHLPKRLHYANNRRIEGIHLLVERKWHVARKVPEGRRYCGFYGDHGYDNKINSMQTIFLGYGPTFKFKTKVPAFENIELYNVMCDLLGLKPAPNNGTHGSLNHLLRSPSYRPTMPEEVSRPTASGHVPAGTEDLGCSCDDKNKVEELNQRLRQAIDGQSFIMLLKTYSRNLLYGRPAVLFRTKYSILHHSDYISGYSEALSMPLWTAYTVSRQVEVSVMPEALSNCVRPDTRVPPAYSQSCTNYRADKQITYAFLYPPQLSSTIDKKYEAVLITNSVPMYPAFKIWGYFQRALVKKYATERNGVNVLTGPIFDYDYNGVRDSFEKIKEYTTGTVPIPTHYFVVLTSCLDFTQAADSCSGPLSSAAFILPHRPTNDETCNSSEEESRWVEDLMKMHTARVRDVELLTGLDLYRKTTRSYSEILSLKTYMHTYESEI</sequence>
<dbReference type="InterPro" id="IPR017850">
    <property type="entry name" value="Alkaline_phosphatase_core_sf"/>
</dbReference>
<dbReference type="GO" id="GO:0006955">
    <property type="term" value="P:immune response"/>
    <property type="evidence" value="ECO:0007669"/>
    <property type="project" value="InterPro"/>
</dbReference>
<dbReference type="Ensembl" id="ENSMAMT00000047834.1">
    <property type="protein sequence ID" value="ENSMAMP00000039760.1"/>
    <property type="gene ID" value="ENSMAMG00000005496.2"/>
</dbReference>
<dbReference type="PROSITE" id="PS00524">
    <property type="entry name" value="SMB_1"/>
    <property type="match status" value="1"/>
</dbReference>
<evidence type="ECO:0000256" key="7">
    <source>
        <dbReference type="ARBA" id="ARBA00022737"/>
    </source>
</evidence>
<keyword evidence="8" id="KW-0378">Hydrolase</keyword>
<dbReference type="Gene3D" id="3.40.570.10">
    <property type="entry name" value="Extracellular Endonuclease, subunit A"/>
    <property type="match status" value="1"/>
</dbReference>
<feature type="domain" description="SMB" evidence="13">
    <location>
        <begin position="79"/>
        <end position="119"/>
    </location>
</feature>
<dbReference type="CDD" id="cd00091">
    <property type="entry name" value="NUC"/>
    <property type="match status" value="1"/>
</dbReference>